<protein>
    <recommendedName>
        <fullName evidence="2">Riboflavin synthase</fullName>
        <ecNumber evidence="2">2.5.1.9</ecNumber>
    </recommendedName>
</protein>
<dbReference type="GO" id="GO:0004746">
    <property type="term" value="F:riboflavin synthase activity"/>
    <property type="evidence" value="ECO:0007669"/>
    <property type="project" value="UniProtKB-EC"/>
</dbReference>
<dbReference type="Pfam" id="PF00677">
    <property type="entry name" value="Lum_binding"/>
    <property type="match status" value="2"/>
</dbReference>
<dbReference type="EC" id="2.5.1.9" evidence="2"/>
<organism evidence="5 6">
    <name type="scientific">Limosilactobacillus alvi</name>
    <dbReference type="NCBI Taxonomy" id="990412"/>
    <lineage>
        <taxon>Bacteria</taxon>
        <taxon>Bacillati</taxon>
        <taxon>Bacillota</taxon>
        <taxon>Bacilli</taxon>
        <taxon>Lactobacillales</taxon>
        <taxon>Lactobacillaceae</taxon>
        <taxon>Limosilactobacillus</taxon>
    </lineage>
</organism>
<gene>
    <name evidence="5" type="ORF">H5993_04765</name>
</gene>
<keyword evidence="6" id="KW-1185">Reference proteome</keyword>
<comment type="caution">
    <text evidence="5">The sequence shown here is derived from an EMBL/GenBank/DDBJ whole genome shotgun (WGS) entry which is preliminary data.</text>
</comment>
<keyword evidence="5" id="KW-0808">Transferase</keyword>
<dbReference type="EMBL" id="JACJJQ010000017">
    <property type="protein sequence ID" value="MBM6754073.1"/>
    <property type="molecule type" value="Genomic_DNA"/>
</dbReference>
<evidence type="ECO:0000256" key="3">
    <source>
        <dbReference type="PROSITE-ProRule" id="PRU00524"/>
    </source>
</evidence>
<dbReference type="SUPFAM" id="SSF63380">
    <property type="entry name" value="Riboflavin synthase domain-like"/>
    <property type="match status" value="2"/>
</dbReference>
<dbReference type="PANTHER" id="PTHR21098:SF0">
    <property type="entry name" value="RIBOFLAVIN SYNTHASE"/>
    <property type="match status" value="1"/>
</dbReference>
<evidence type="ECO:0000259" key="4">
    <source>
        <dbReference type="PROSITE" id="PS51177"/>
    </source>
</evidence>
<dbReference type="PROSITE" id="PS51177">
    <property type="entry name" value="LUMAZINE_BIND"/>
    <property type="match status" value="2"/>
</dbReference>
<evidence type="ECO:0000313" key="5">
    <source>
        <dbReference type="EMBL" id="MBM6754073.1"/>
    </source>
</evidence>
<dbReference type="CDD" id="cd00402">
    <property type="entry name" value="Riboflavin_synthase_like"/>
    <property type="match status" value="1"/>
</dbReference>
<evidence type="ECO:0000313" key="6">
    <source>
        <dbReference type="Proteomes" id="UP000776629"/>
    </source>
</evidence>
<dbReference type="NCBIfam" id="NF006767">
    <property type="entry name" value="PRK09289.1"/>
    <property type="match status" value="1"/>
</dbReference>
<feature type="repeat" description="Lumazine-binding" evidence="3">
    <location>
        <begin position="98"/>
        <end position="194"/>
    </location>
</feature>
<dbReference type="InterPro" id="IPR001783">
    <property type="entry name" value="Lumazine-bd"/>
</dbReference>
<feature type="repeat" description="Lumazine-binding" evidence="3">
    <location>
        <begin position="1"/>
        <end position="97"/>
    </location>
</feature>
<dbReference type="NCBIfam" id="TIGR00187">
    <property type="entry name" value="ribE"/>
    <property type="match status" value="1"/>
</dbReference>
<feature type="domain" description="Lumazine-binding" evidence="4">
    <location>
        <begin position="98"/>
        <end position="194"/>
    </location>
</feature>
<proteinExistence type="predicted"/>
<dbReference type="Proteomes" id="UP000776629">
    <property type="component" value="Unassembled WGS sequence"/>
</dbReference>
<feature type="domain" description="Lumazine-binding" evidence="4">
    <location>
        <begin position="1"/>
        <end position="97"/>
    </location>
</feature>
<evidence type="ECO:0000256" key="1">
    <source>
        <dbReference type="ARBA" id="ARBA00022737"/>
    </source>
</evidence>
<keyword evidence="1" id="KW-0677">Repeat</keyword>
<reference evidence="5 6" key="1">
    <citation type="journal article" date="2021" name="Sci. Rep.">
        <title>The distribution of antibiotic resistance genes in chicken gut microbiota commensals.</title>
        <authorList>
            <person name="Juricova H."/>
            <person name="Matiasovicova J."/>
            <person name="Kubasova T."/>
            <person name="Cejkova D."/>
            <person name="Rychlik I."/>
        </authorList>
    </citation>
    <scope>NUCLEOTIDE SEQUENCE [LARGE SCALE GENOMIC DNA]</scope>
    <source>
        <strain evidence="5 6">An810</strain>
    </source>
</reference>
<dbReference type="InterPro" id="IPR026017">
    <property type="entry name" value="Lumazine-bd_dom"/>
</dbReference>
<dbReference type="PANTHER" id="PTHR21098">
    <property type="entry name" value="RIBOFLAVIN SYNTHASE ALPHA CHAIN"/>
    <property type="match status" value="1"/>
</dbReference>
<dbReference type="RefSeq" id="WP_204776442.1">
    <property type="nucleotide sequence ID" value="NZ_JACJJQ010000017.1"/>
</dbReference>
<dbReference type="PIRSF" id="PIRSF000498">
    <property type="entry name" value="Riboflavin_syn_A"/>
    <property type="match status" value="1"/>
</dbReference>
<sequence>MFSGLVSGGSHISELKINQHTIKMTVTTSASFLKDIQTGDSIAINGCCLTVEAFTPTTFTVTMMPQTFKKTSFKNAQVGDAVNVERAMLASGRFEGHIVTGHIDDTISLVSRQANENALELILAIPKHLTNQIVSQGSVALNGVSLTVMWAKDNQFAVGLIPHTQAETNLASLQVGDEVNLETDILAKYVASNLKGGPK</sequence>
<name>A0ABS2ENJ6_9LACO</name>
<evidence type="ECO:0000256" key="2">
    <source>
        <dbReference type="NCBIfam" id="TIGR00187"/>
    </source>
</evidence>
<dbReference type="InterPro" id="IPR023366">
    <property type="entry name" value="ATP_synth_asu-like_sf"/>
</dbReference>
<dbReference type="InterPro" id="IPR017938">
    <property type="entry name" value="Riboflavin_synthase-like_b-brl"/>
</dbReference>
<dbReference type="Gene3D" id="2.40.30.20">
    <property type="match status" value="2"/>
</dbReference>
<accession>A0ABS2ENJ6</accession>